<gene>
    <name evidence="7" type="ORF">SAMN05421818_10172</name>
</gene>
<dbReference type="AlphaFoldDB" id="A0A1G8B1Q4"/>
<name>A0A1G8B1Q4_9FLAO</name>
<dbReference type="Gene3D" id="2.60.120.560">
    <property type="entry name" value="Exo-inulinase, domain 1"/>
    <property type="match status" value="1"/>
</dbReference>
<dbReference type="Gene3D" id="2.115.10.20">
    <property type="entry name" value="Glycosyl hydrolase domain, family 43"/>
    <property type="match status" value="1"/>
</dbReference>
<dbReference type="SUPFAM" id="SSF49899">
    <property type="entry name" value="Concanavalin A-like lectins/glucanases"/>
    <property type="match status" value="1"/>
</dbReference>
<dbReference type="InterPro" id="IPR023296">
    <property type="entry name" value="Glyco_hydro_beta-prop_sf"/>
</dbReference>
<feature type="domain" description="Glycosyl hydrolase family 32 C-terminal" evidence="6">
    <location>
        <begin position="408"/>
        <end position="561"/>
    </location>
</feature>
<organism evidence="7 8">
    <name type="scientific">Myroides phaeus</name>
    <dbReference type="NCBI Taxonomy" id="702745"/>
    <lineage>
        <taxon>Bacteria</taxon>
        <taxon>Pseudomonadati</taxon>
        <taxon>Bacteroidota</taxon>
        <taxon>Flavobacteriia</taxon>
        <taxon>Flavobacteriales</taxon>
        <taxon>Flavobacteriaceae</taxon>
        <taxon>Myroides</taxon>
    </lineage>
</organism>
<dbReference type="SUPFAM" id="SSF75005">
    <property type="entry name" value="Arabinanase/levansucrase/invertase"/>
    <property type="match status" value="1"/>
</dbReference>
<dbReference type="InterPro" id="IPR013320">
    <property type="entry name" value="ConA-like_dom_sf"/>
</dbReference>
<evidence type="ECO:0000256" key="4">
    <source>
        <dbReference type="RuleBase" id="RU362110"/>
    </source>
</evidence>
<dbReference type="STRING" id="702745.SAMN05421818_10172"/>
<evidence type="ECO:0000313" key="8">
    <source>
        <dbReference type="Proteomes" id="UP000243588"/>
    </source>
</evidence>
<protein>
    <submittedName>
        <fullName evidence="7">Fructan beta-fructosidase</fullName>
    </submittedName>
</protein>
<evidence type="ECO:0000256" key="2">
    <source>
        <dbReference type="ARBA" id="ARBA00022801"/>
    </source>
</evidence>
<dbReference type="CDD" id="cd18622">
    <property type="entry name" value="GH32_Inu-like"/>
    <property type="match status" value="1"/>
</dbReference>
<evidence type="ECO:0000256" key="3">
    <source>
        <dbReference type="ARBA" id="ARBA00023295"/>
    </source>
</evidence>
<comment type="similarity">
    <text evidence="1 4">Belongs to the glycosyl hydrolase 32 family.</text>
</comment>
<evidence type="ECO:0000313" key="7">
    <source>
        <dbReference type="EMBL" id="SDH26963.1"/>
    </source>
</evidence>
<dbReference type="Proteomes" id="UP000243588">
    <property type="component" value="Unassembled WGS sequence"/>
</dbReference>
<dbReference type="Pfam" id="PF00251">
    <property type="entry name" value="Glyco_hydro_32N"/>
    <property type="match status" value="1"/>
</dbReference>
<evidence type="ECO:0000259" key="6">
    <source>
        <dbReference type="Pfam" id="PF08244"/>
    </source>
</evidence>
<accession>A0A1G8B1Q4</accession>
<dbReference type="SMART" id="SM00640">
    <property type="entry name" value="Glyco_32"/>
    <property type="match status" value="1"/>
</dbReference>
<dbReference type="PANTHER" id="PTHR42800">
    <property type="entry name" value="EXOINULINASE INUD (AFU_ORTHOLOGUE AFUA_5G00480)"/>
    <property type="match status" value="1"/>
</dbReference>
<feature type="domain" description="Glycosyl hydrolase family 32 N-terminal" evidence="5">
    <location>
        <begin position="103"/>
        <end position="397"/>
    </location>
</feature>
<dbReference type="GO" id="GO:0004575">
    <property type="term" value="F:sucrose alpha-glucosidase activity"/>
    <property type="evidence" value="ECO:0007669"/>
    <property type="project" value="TreeGrafter"/>
</dbReference>
<dbReference type="InterPro" id="IPR013148">
    <property type="entry name" value="Glyco_hydro_32_N"/>
</dbReference>
<keyword evidence="3 4" id="KW-0326">Glycosidase</keyword>
<reference evidence="8" key="1">
    <citation type="submission" date="2016-10" db="EMBL/GenBank/DDBJ databases">
        <authorList>
            <person name="Varghese N."/>
            <person name="Submissions S."/>
        </authorList>
    </citation>
    <scope>NUCLEOTIDE SEQUENCE [LARGE SCALE GENOMIC DNA]</scope>
    <source>
        <strain evidence="8">DSM 23313</strain>
    </source>
</reference>
<dbReference type="GO" id="GO:0005987">
    <property type="term" value="P:sucrose catabolic process"/>
    <property type="evidence" value="ECO:0007669"/>
    <property type="project" value="TreeGrafter"/>
</dbReference>
<evidence type="ECO:0000256" key="1">
    <source>
        <dbReference type="ARBA" id="ARBA00009902"/>
    </source>
</evidence>
<dbReference type="PANTHER" id="PTHR42800:SF1">
    <property type="entry name" value="EXOINULINASE INUD (AFU_ORTHOLOGUE AFUA_5G00480)"/>
    <property type="match status" value="1"/>
</dbReference>
<dbReference type="InterPro" id="IPR001362">
    <property type="entry name" value="Glyco_hydro_32"/>
</dbReference>
<sequence length="564" mass="65186">MKQTIEIPIEIIDNFLLIPIDENTTENRIEIINSNKKTLISFKAKLSFKNRQYYIAVNVKKYIGQEIIFTIYNTTLDQNFDDYILQRPYHIYNYNEKYRPRYHFTAPFGWINDPNGLYYKNGSYHLYYQYNPYGIKWGNMSWGHATSQDLIHWTNHPPAILPNDLGDVFSGSIIIDKKNDACFGKKTICAFYTSAGDKQVQSLAFSTDNGMTFKNYANNPILIDENEKDFRDPKLFWHEPTDKWIMSLATGQTITFYGSENLIDWNKLSVFGKGIGCHKGVWECPDLFKISNDKVTKWVLFVSINPGGPNGGNATQYFIGEFDGNKFTPDNIDYPLWLDYGRDNYAGVTWHNNPNKKPTYIGWMSNWDYANEIPTNYFTNAMTLPRTIELAKNGNSYCLKTQPIKELKYLRTEKSHIESKLLQKSILVPYFFDDNLGAYEILLDFVIIDQSTSNVNLTLSNSVDENLLFSFDIKNEKLTIDRSKSGLINFSKNFAKDKIIAPFPSQIKHQLKLFIDKASSELFINKGRIAVTNLIFPTEPYSSINLEVKNGSIDITKFTIYKLK</sequence>
<keyword evidence="2 4" id="KW-0378">Hydrolase</keyword>
<evidence type="ECO:0000259" key="5">
    <source>
        <dbReference type="Pfam" id="PF00251"/>
    </source>
</evidence>
<dbReference type="InterPro" id="IPR013189">
    <property type="entry name" value="Glyco_hydro_32_C"/>
</dbReference>
<proteinExistence type="inferred from homology"/>
<dbReference type="Pfam" id="PF08244">
    <property type="entry name" value="Glyco_hydro_32C"/>
    <property type="match status" value="1"/>
</dbReference>
<dbReference type="GO" id="GO:0005737">
    <property type="term" value="C:cytoplasm"/>
    <property type="evidence" value="ECO:0007669"/>
    <property type="project" value="TreeGrafter"/>
</dbReference>
<dbReference type="RefSeq" id="WP_090404458.1">
    <property type="nucleotide sequence ID" value="NZ_FNDQ01000001.1"/>
</dbReference>
<keyword evidence="8" id="KW-1185">Reference proteome</keyword>
<dbReference type="EMBL" id="FNDQ01000001">
    <property type="protein sequence ID" value="SDH26963.1"/>
    <property type="molecule type" value="Genomic_DNA"/>
</dbReference>